<proteinExistence type="predicted"/>
<evidence type="ECO:0000313" key="3">
    <source>
        <dbReference type="Proteomes" id="UP000278149"/>
    </source>
</evidence>
<keyword evidence="1" id="KW-0812">Transmembrane</keyword>
<sequence length="404" mass="44783">MRLFKLSLSMVSLAIVLLLINAASGQTALLGVSRAEVIAGDIFYAFYNITTTKDKPIIGFELTVIAPKGWKVERYKASGITMDGKDIKIEWNGSKAFYRGDGASLAQVSFLVWVPPYESGPRSLEASGYILVREGGDLKRYDVFGSKQVNVHPWEPMVFLNLSKTSITPPGILKASLRILTAPPLYPADMRNVVIKVEDSIKGIVYQENREYWPFGTVMEAQFPIEIPQDAPGGKQIVSVTVEYEVFGSKLSTHVDYPYEVIKPSKVIIERVDAPKEIYLDEPLSLSVVVVNPSSFDALDVEIHAKLGEDYQSIKVGKLAPGDYAIKNLTLKPNKVGEANLSVWAVWTQEYPRNTLMSEKKSLNLTVKERGNYLTIFAGFIVLVILVAAVKYALKKRGTGEPKE</sequence>
<accession>A0A429G6X8</accession>
<evidence type="ECO:0000313" key="2">
    <source>
        <dbReference type="EMBL" id="RSN69545.1"/>
    </source>
</evidence>
<dbReference type="EMBL" id="RCOR01000018">
    <property type="protein sequence ID" value="RSN69545.1"/>
    <property type="molecule type" value="Genomic_DNA"/>
</dbReference>
<dbReference type="PANTHER" id="PTHR35902:SF3">
    <property type="entry name" value="NPCBM-ASSOCIATED, NEW3 DOMAIN OF ALPHA-GALACTOSIDASE"/>
    <property type="match status" value="1"/>
</dbReference>
<dbReference type="AlphaFoldDB" id="A0A429G6X8"/>
<evidence type="ECO:0000256" key="1">
    <source>
        <dbReference type="SAM" id="Phobius"/>
    </source>
</evidence>
<feature type="transmembrane region" description="Helical" evidence="1">
    <location>
        <begin position="373"/>
        <end position="394"/>
    </location>
</feature>
<dbReference type="RefSeq" id="WP_125741121.1">
    <property type="nucleotide sequence ID" value="NZ_RCOR01000018.1"/>
</dbReference>
<protein>
    <submittedName>
        <fullName evidence="2">Uncharacterized protein</fullName>
    </submittedName>
</protein>
<dbReference type="Proteomes" id="UP000278149">
    <property type="component" value="Unassembled WGS sequence"/>
</dbReference>
<keyword evidence="1" id="KW-0472">Membrane</keyword>
<comment type="caution">
    <text evidence="2">The sequence shown here is derived from an EMBL/GenBank/DDBJ whole genome shotgun (WGS) entry which is preliminary data.</text>
</comment>
<dbReference type="PANTHER" id="PTHR35902">
    <property type="entry name" value="S-LAYER DOMAIN-LIKE PROTEIN-RELATED"/>
    <property type="match status" value="1"/>
</dbReference>
<name>A0A429G6X8_9CREN</name>
<organism evidence="2 3">
    <name type="scientific">Candidatus Korarchaeum cryptofilum</name>
    <dbReference type="NCBI Taxonomy" id="498846"/>
    <lineage>
        <taxon>Archaea</taxon>
        <taxon>Thermoproteota</taxon>
        <taxon>Candidatus Korarchaeia</taxon>
        <taxon>Candidatus Korarchaeales</taxon>
        <taxon>Candidatus Korarchaeaceae</taxon>
        <taxon>Candidatus Korarchaeum</taxon>
    </lineage>
</organism>
<gene>
    <name evidence="2" type="ORF">D9Q81_02775</name>
</gene>
<reference evidence="2 3" key="1">
    <citation type="submission" date="2018-10" db="EMBL/GenBank/DDBJ databases">
        <title>Co-occurring genomic capacity for anaerobic methane metabolism and dissimilatory sulfite reduction discovered in the Korarchaeota.</title>
        <authorList>
            <person name="Mckay L.J."/>
            <person name="Dlakic M."/>
            <person name="Fields M.W."/>
            <person name="Delmont T.O."/>
            <person name="Eren A.M."/>
            <person name="Jay Z.J."/>
            <person name="Klingelsmith K.B."/>
            <person name="Rusch D.B."/>
            <person name="Inskeep W.P."/>
        </authorList>
    </citation>
    <scope>NUCLEOTIDE SEQUENCE [LARGE SCALE GENOMIC DNA]</scope>
    <source>
        <strain evidence="2 3">WS</strain>
    </source>
</reference>
<keyword evidence="1" id="KW-1133">Transmembrane helix</keyword>